<feature type="transmembrane region" description="Helical" evidence="5">
    <location>
        <begin position="90"/>
        <end position="109"/>
    </location>
</feature>
<feature type="transmembrane region" description="Helical" evidence="5">
    <location>
        <begin position="409"/>
        <end position="432"/>
    </location>
</feature>
<evidence type="ECO:0000313" key="8">
    <source>
        <dbReference type="Proteomes" id="UP000605897"/>
    </source>
</evidence>
<protein>
    <submittedName>
        <fullName evidence="7">MFS transporter</fullName>
    </submittedName>
</protein>
<accession>A0ABQ3IEL2</accession>
<comment type="caution">
    <text evidence="7">The sequence shown here is derived from an EMBL/GenBank/DDBJ whole genome shotgun (WGS) entry which is preliminary data.</text>
</comment>
<feature type="transmembrane region" description="Helical" evidence="5">
    <location>
        <begin position="345"/>
        <end position="368"/>
    </location>
</feature>
<evidence type="ECO:0000313" key="7">
    <source>
        <dbReference type="EMBL" id="GHE80743.1"/>
    </source>
</evidence>
<keyword evidence="8" id="KW-1185">Reference proteome</keyword>
<dbReference type="Pfam" id="PF07690">
    <property type="entry name" value="MFS_1"/>
    <property type="match status" value="1"/>
</dbReference>
<keyword evidence="2 5" id="KW-0812">Transmembrane</keyword>
<feature type="transmembrane region" description="Helical" evidence="5">
    <location>
        <begin position="176"/>
        <end position="198"/>
    </location>
</feature>
<evidence type="ECO:0000259" key="6">
    <source>
        <dbReference type="PROSITE" id="PS50850"/>
    </source>
</evidence>
<evidence type="ECO:0000256" key="3">
    <source>
        <dbReference type="ARBA" id="ARBA00022989"/>
    </source>
</evidence>
<reference evidence="8" key="1">
    <citation type="journal article" date="2019" name="Int. J. Syst. Evol. Microbiol.">
        <title>The Global Catalogue of Microorganisms (GCM) 10K type strain sequencing project: providing services to taxonomists for standard genome sequencing and annotation.</title>
        <authorList>
            <consortium name="The Broad Institute Genomics Platform"/>
            <consortium name="The Broad Institute Genome Sequencing Center for Infectious Disease"/>
            <person name="Wu L."/>
            <person name="Ma J."/>
        </authorList>
    </citation>
    <scope>NUCLEOTIDE SEQUENCE [LARGE SCALE GENOMIC DNA]</scope>
    <source>
        <strain evidence="8">CGMCC 4.7677</strain>
    </source>
</reference>
<sequence>MPTNQVDVTEVVDRSPLSRFQFRIIAICTAIAVIDGFDTQTLGFAVPALAKDWGLAPASFTLAATLGLVGTIVGSIIAGAAGDRLGRRRVMLASIAIFSLGTLATAALSSMGPLVVLRFVTSLGIGGLLPNLIALVSEYTPRRRRLLCVTVVVTGIGVGGVLGGICAAWLVPLFNWHGLFIAGGVVGLLAGVVAFFGVPESIRFLTLSGREQAARALLSRLDASISAGSHLTLAEENTSRASVTALFQNHRATPTLLLWVIFAMNLLMLYFMLSWLPTLLGQAGFGASTALIGTSIYNLGGVVGGVLVGLSADRVRRPYVLLAATYCGAVLVIAAVPLLNSSVTGMFLAICAAGFCVVGAQSSLSALASAVYPTTVRATGVGWAFGVGRVGSILGPTLGGLFLSLGLSAVTIISLMAVPAAIAAAGALWLGLRRTSQPVEAASEPNIAAT</sequence>
<dbReference type="Gene3D" id="1.20.1250.20">
    <property type="entry name" value="MFS general substrate transporter like domains"/>
    <property type="match status" value="1"/>
</dbReference>
<dbReference type="PANTHER" id="PTHR23508:SF10">
    <property type="entry name" value="CARBOXYLIC ACID TRANSPORTER PROTEIN HOMOLOG"/>
    <property type="match status" value="1"/>
</dbReference>
<feature type="transmembrane region" description="Helical" evidence="5">
    <location>
        <begin position="115"/>
        <end position="134"/>
    </location>
</feature>
<feature type="transmembrane region" description="Helical" evidence="5">
    <location>
        <begin position="146"/>
        <end position="170"/>
    </location>
</feature>
<dbReference type="InterPro" id="IPR011701">
    <property type="entry name" value="MFS"/>
</dbReference>
<dbReference type="Proteomes" id="UP000605897">
    <property type="component" value="Unassembled WGS sequence"/>
</dbReference>
<dbReference type="PANTHER" id="PTHR23508">
    <property type="entry name" value="CARBOXYLIC ACID TRANSPORTER PROTEIN HOMOLOG"/>
    <property type="match status" value="1"/>
</dbReference>
<dbReference type="SUPFAM" id="SSF103473">
    <property type="entry name" value="MFS general substrate transporter"/>
    <property type="match status" value="1"/>
</dbReference>
<feature type="transmembrane region" description="Helical" evidence="5">
    <location>
        <begin position="380"/>
        <end position="403"/>
    </location>
</feature>
<dbReference type="InterPro" id="IPR020846">
    <property type="entry name" value="MFS_dom"/>
</dbReference>
<feature type="domain" description="Major facilitator superfamily (MFS) profile" evidence="6">
    <location>
        <begin position="24"/>
        <end position="435"/>
    </location>
</feature>
<dbReference type="RefSeq" id="WP_191243153.1">
    <property type="nucleotide sequence ID" value="NZ_BNAU01000001.1"/>
</dbReference>
<organism evidence="7 8">
    <name type="scientific">Amycolatopsis deserti</name>
    <dbReference type="NCBI Taxonomy" id="185696"/>
    <lineage>
        <taxon>Bacteria</taxon>
        <taxon>Bacillati</taxon>
        <taxon>Actinomycetota</taxon>
        <taxon>Actinomycetes</taxon>
        <taxon>Pseudonocardiales</taxon>
        <taxon>Pseudonocardiaceae</taxon>
        <taxon>Amycolatopsis</taxon>
    </lineage>
</organism>
<feature type="transmembrane region" description="Helical" evidence="5">
    <location>
        <begin position="256"/>
        <end position="276"/>
    </location>
</feature>
<comment type="subcellular location">
    <subcellularLocation>
        <location evidence="1">Cell membrane</location>
        <topology evidence="1">Multi-pass membrane protein</topology>
    </subcellularLocation>
</comment>
<proteinExistence type="predicted"/>
<dbReference type="InterPro" id="IPR036259">
    <property type="entry name" value="MFS_trans_sf"/>
</dbReference>
<feature type="transmembrane region" description="Helical" evidence="5">
    <location>
        <begin position="58"/>
        <end position="78"/>
    </location>
</feature>
<evidence type="ECO:0000256" key="2">
    <source>
        <dbReference type="ARBA" id="ARBA00022692"/>
    </source>
</evidence>
<dbReference type="PROSITE" id="PS50850">
    <property type="entry name" value="MFS"/>
    <property type="match status" value="1"/>
</dbReference>
<keyword evidence="4 5" id="KW-0472">Membrane</keyword>
<name>A0ABQ3IEL2_9PSEU</name>
<keyword evidence="3 5" id="KW-1133">Transmembrane helix</keyword>
<feature type="transmembrane region" description="Helical" evidence="5">
    <location>
        <begin position="24"/>
        <end position="46"/>
    </location>
</feature>
<feature type="transmembrane region" description="Helical" evidence="5">
    <location>
        <begin position="288"/>
        <end position="312"/>
    </location>
</feature>
<evidence type="ECO:0000256" key="4">
    <source>
        <dbReference type="ARBA" id="ARBA00023136"/>
    </source>
</evidence>
<evidence type="ECO:0000256" key="5">
    <source>
        <dbReference type="SAM" id="Phobius"/>
    </source>
</evidence>
<evidence type="ECO:0000256" key="1">
    <source>
        <dbReference type="ARBA" id="ARBA00004651"/>
    </source>
</evidence>
<feature type="transmembrane region" description="Helical" evidence="5">
    <location>
        <begin position="319"/>
        <end position="339"/>
    </location>
</feature>
<dbReference type="EMBL" id="BNAU01000001">
    <property type="protein sequence ID" value="GHE80743.1"/>
    <property type="molecule type" value="Genomic_DNA"/>
</dbReference>
<gene>
    <name evidence="7" type="ORF">GCM10017786_08690</name>
</gene>